<accession>A0A6J6VNQ3</accession>
<sequence length="444" mass="47594">MQVKALLDVDMVALEATDKVTLMIDLTAPQNPMHATRPGQAVQVVLDRSGSMDGAPLDAAKGSLLKLIDRLAPQDSFGLVAFDDSALVIAPMRTMADHHLPSLRKVIREMETGGSTDISAGYLMGLRELTRVQASGGSTLLLISDGHANAGEQDPKFFAEVSTKSATEKVTTSTIGLGNGYDERILEALAQGGGGAHRFAGTIDEAVGAIAAEVNDLLDKTIVNAVLRLTPTTAMTEVPTIEILQRLPHWMDGTTYVIQLGDLFSGENRRFVIDIDVPGIAALGLCKLADITIEYLDLAARQEISVTLPVNVNVVPSDVAAGRVSDPIVRAERLILGAQNAKSLAKEEILSGKTKEASNRLKGTASNLRREASLIPVTDEPSSESLRLIQAEADEIDALALTVENEDIFYSSKRMTESYSRKTRGKNDRNQIVDPSIDPDTLSN</sequence>
<feature type="domain" description="VWFA" evidence="2">
    <location>
        <begin position="41"/>
        <end position="221"/>
    </location>
</feature>
<evidence type="ECO:0000256" key="1">
    <source>
        <dbReference type="SAM" id="MobiDB-lite"/>
    </source>
</evidence>
<gene>
    <name evidence="3" type="ORF">UFOPK2942_00196</name>
    <name evidence="4" type="ORF">UFOPK3232_01025</name>
</gene>
<dbReference type="SUPFAM" id="SSF53300">
    <property type="entry name" value="vWA-like"/>
    <property type="match status" value="1"/>
</dbReference>
<protein>
    <submittedName>
        <fullName evidence="3">Unannotated protein</fullName>
    </submittedName>
</protein>
<dbReference type="SMART" id="SM00327">
    <property type="entry name" value="VWA"/>
    <property type="match status" value="1"/>
</dbReference>
<evidence type="ECO:0000313" key="4">
    <source>
        <dbReference type="EMBL" id="CAB4838887.1"/>
    </source>
</evidence>
<dbReference type="Gene3D" id="3.40.50.410">
    <property type="entry name" value="von Willebrand factor, type A domain"/>
    <property type="match status" value="1"/>
</dbReference>
<evidence type="ECO:0000259" key="2">
    <source>
        <dbReference type="PROSITE" id="PS50234"/>
    </source>
</evidence>
<proteinExistence type="predicted"/>
<feature type="compositionally biased region" description="Basic and acidic residues" evidence="1">
    <location>
        <begin position="415"/>
        <end position="431"/>
    </location>
</feature>
<dbReference type="PANTHER" id="PTHR10579">
    <property type="entry name" value="CALCIUM-ACTIVATED CHLORIDE CHANNEL REGULATOR"/>
    <property type="match status" value="1"/>
</dbReference>
<dbReference type="Pfam" id="PF00092">
    <property type="entry name" value="VWA"/>
    <property type="match status" value="1"/>
</dbReference>
<dbReference type="EMBL" id="CAFAAA010000002">
    <property type="protein sequence ID" value="CAB4773059.1"/>
    <property type="molecule type" value="Genomic_DNA"/>
</dbReference>
<dbReference type="InterPro" id="IPR002035">
    <property type="entry name" value="VWF_A"/>
</dbReference>
<dbReference type="AlphaFoldDB" id="A0A6J6VNQ3"/>
<dbReference type="EMBL" id="CAFARE010000041">
    <property type="protein sequence ID" value="CAB4838887.1"/>
    <property type="molecule type" value="Genomic_DNA"/>
</dbReference>
<dbReference type="InterPro" id="IPR051266">
    <property type="entry name" value="CLCR"/>
</dbReference>
<feature type="region of interest" description="Disordered" evidence="1">
    <location>
        <begin position="415"/>
        <end position="444"/>
    </location>
</feature>
<organism evidence="3">
    <name type="scientific">freshwater metagenome</name>
    <dbReference type="NCBI Taxonomy" id="449393"/>
    <lineage>
        <taxon>unclassified sequences</taxon>
        <taxon>metagenomes</taxon>
        <taxon>ecological metagenomes</taxon>
    </lineage>
</organism>
<dbReference type="InterPro" id="IPR036465">
    <property type="entry name" value="vWFA_dom_sf"/>
</dbReference>
<evidence type="ECO:0000313" key="3">
    <source>
        <dbReference type="EMBL" id="CAB4773059.1"/>
    </source>
</evidence>
<reference evidence="3" key="1">
    <citation type="submission" date="2020-05" db="EMBL/GenBank/DDBJ databases">
        <authorList>
            <person name="Chiriac C."/>
            <person name="Salcher M."/>
            <person name="Ghai R."/>
            <person name="Kavagutti S V."/>
        </authorList>
    </citation>
    <scope>NUCLEOTIDE SEQUENCE</scope>
</reference>
<dbReference type="PANTHER" id="PTHR10579:SF43">
    <property type="entry name" value="ZINC FINGER (C3HC4-TYPE RING FINGER) FAMILY PROTEIN"/>
    <property type="match status" value="1"/>
</dbReference>
<name>A0A6J6VNQ3_9ZZZZ</name>
<dbReference type="PROSITE" id="PS50234">
    <property type="entry name" value="VWFA"/>
    <property type="match status" value="1"/>
</dbReference>